<proteinExistence type="predicted"/>
<sequence>MKTINAQSHIQTKHNDDAPKRSGVIEKVARYFQEIVTMNASEYLHIYSCLSMKPTQNKTFIHKFEKNEALKLSEKEFPEGKF</sequence>
<dbReference type="EMBL" id="CVRI01000012">
    <property type="protein sequence ID" value="CRK89389.1"/>
    <property type="molecule type" value="Genomic_DNA"/>
</dbReference>
<evidence type="ECO:0000313" key="3">
    <source>
        <dbReference type="Proteomes" id="UP000183832"/>
    </source>
</evidence>
<name>A0A1J1HMW0_9DIPT</name>
<protein>
    <submittedName>
        <fullName evidence="2">CLUMA_CG003143, isoform A</fullName>
    </submittedName>
</protein>
<evidence type="ECO:0000313" key="2">
    <source>
        <dbReference type="EMBL" id="CRK89389.1"/>
    </source>
</evidence>
<dbReference type="Proteomes" id="UP000183832">
    <property type="component" value="Unassembled WGS sequence"/>
</dbReference>
<gene>
    <name evidence="2" type="ORF">CLUMA_CG003143</name>
</gene>
<feature type="region of interest" description="Disordered" evidence="1">
    <location>
        <begin position="1"/>
        <end position="21"/>
    </location>
</feature>
<organism evidence="2 3">
    <name type="scientific">Clunio marinus</name>
    <dbReference type="NCBI Taxonomy" id="568069"/>
    <lineage>
        <taxon>Eukaryota</taxon>
        <taxon>Metazoa</taxon>
        <taxon>Ecdysozoa</taxon>
        <taxon>Arthropoda</taxon>
        <taxon>Hexapoda</taxon>
        <taxon>Insecta</taxon>
        <taxon>Pterygota</taxon>
        <taxon>Neoptera</taxon>
        <taxon>Endopterygota</taxon>
        <taxon>Diptera</taxon>
        <taxon>Nematocera</taxon>
        <taxon>Chironomoidea</taxon>
        <taxon>Chironomidae</taxon>
        <taxon>Clunio</taxon>
    </lineage>
</organism>
<keyword evidence="3" id="KW-1185">Reference proteome</keyword>
<dbReference type="AlphaFoldDB" id="A0A1J1HMW0"/>
<accession>A0A1J1HMW0</accession>
<feature type="compositionally biased region" description="Polar residues" evidence="1">
    <location>
        <begin position="1"/>
        <end position="10"/>
    </location>
</feature>
<reference evidence="2 3" key="1">
    <citation type="submission" date="2015-04" db="EMBL/GenBank/DDBJ databases">
        <authorList>
            <person name="Syromyatnikov M.Y."/>
            <person name="Popov V.N."/>
        </authorList>
    </citation>
    <scope>NUCLEOTIDE SEQUENCE [LARGE SCALE GENOMIC DNA]</scope>
</reference>
<evidence type="ECO:0000256" key="1">
    <source>
        <dbReference type="SAM" id="MobiDB-lite"/>
    </source>
</evidence>